<keyword evidence="2" id="KW-1185">Reference proteome</keyword>
<evidence type="ECO:0008006" key="3">
    <source>
        <dbReference type="Google" id="ProtNLM"/>
    </source>
</evidence>
<organism evidence="1 2">
    <name type="scientific">Endocarpon pusillum (strain Z07020 / HMAS-L-300199)</name>
    <name type="common">Lichen-forming fungus</name>
    <dbReference type="NCBI Taxonomy" id="1263415"/>
    <lineage>
        <taxon>Eukaryota</taxon>
        <taxon>Fungi</taxon>
        <taxon>Dikarya</taxon>
        <taxon>Ascomycota</taxon>
        <taxon>Pezizomycotina</taxon>
        <taxon>Eurotiomycetes</taxon>
        <taxon>Chaetothyriomycetidae</taxon>
        <taxon>Verrucariales</taxon>
        <taxon>Verrucariaceae</taxon>
        <taxon>Endocarpon</taxon>
    </lineage>
</organism>
<sequence length="100" mass="11456">MADKYVNLSSPERVDAAVKLLAENPSLSLRKAATICNVHSSSVSRRRRGLTRPKEQANQEQQLLTPAEEATLIKYTLKYNDWGLPLQFKHLRQFTLDILY</sequence>
<protein>
    <recommendedName>
        <fullName evidence="3">HTH psq-type domain-containing protein</fullName>
    </recommendedName>
</protein>
<dbReference type="EMBL" id="KE720910">
    <property type="protein sequence ID" value="ERF73974.1"/>
    <property type="molecule type" value="Genomic_DNA"/>
</dbReference>
<name>U1HX25_ENDPU</name>
<evidence type="ECO:0000313" key="2">
    <source>
        <dbReference type="Proteomes" id="UP000019373"/>
    </source>
</evidence>
<dbReference type="Proteomes" id="UP000019373">
    <property type="component" value="Unassembled WGS sequence"/>
</dbReference>
<dbReference type="GeneID" id="19242705"/>
<proteinExistence type="predicted"/>
<dbReference type="OrthoDB" id="3942738at2759"/>
<dbReference type="RefSeq" id="XP_007800379.1">
    <property type="nucleotide sequence ID" value="XM_007802188.1"/>
</dbReference>
<reference evidence="2" key="1">
    <citation type="journal article" date="2014" name="BMC Genomics">
        <title>Genome characteristics reveal the impact of lichenization on lichen-forming fungus Endocarpon pusillum Hedwig (Verrucariales, Ascomycota).</title>
        <authorList>
            <person name="Wang Y.-Y."/>
            <person name="Liu B."/>
            <person name="Zhang X.-Y."/>
            <person name="Zhou Q.-M."/>
            <person name="Zhang T."/>
            <person name="Li H."/>
            <person name="Yu Y.-F."/>
            <person name="Zhang X.-L."/>
            <person name="Hao X.-Y."/>
            <person name="Wang M."/>
            <person name="Wang L."/>
            <person name="Wei J.-C."/>
        </authorList>
    </citation>
    <scope>NUCLEOTIDE SEQUENCE [LARGE SCALE GENOMIC DNA]</scope>
    <source>
        <strain evidence="2">Z07020 / HMAS-L-300199</strain>
    </source>
</reference>
<gene>
    <name evidence="1" type="ORF">EPUS_07825</name>
</gene>
<dbReference type="AlphaFoldDB" id="U1HX25"/>
<dbReference type="HOGENOM" id="CLU_2306091_0_0_1"/>
<accession>U1HX25</accession>
<evidence type="ECO:0000313" key="1">
    <source>
        <dbReference type="EMBL" id="ERF73974.1"/>
    </source>
</evidence>